<evidence type="ECO:0000256" key="5">
    <source>
        <dbReference type="ARBA" id="ARBA00023002"/>
    </source>
</evidence>
<comment type="cofactor">
    <cofactor evidence="1 6">
        <name>Zn(2+)</name>
        <dbReference type="ChEBI" id="CHEBI:29105"/>
    </cofactor>
</comment>
<dbReference type="GO" id="GO:0008270">
    <property type="term" value="F:zinc ion binding"/>
    <property type="evidence" value="ECO:0007669"/>
    <property type="project" value="InterPro"/>
</dbReference>
<dbReference type="Pfam" id="PF08240">
    <property type="entry name" value="ADH_N"/>
    <property type="match status" value="1"/>
</dbReference>
<comment type="similarity">
    <text evidence="2 6">Belongs to the zinc-containing alcohol dehydrogenase family.</text>
</comment>
<evidence type="ECO:0000256" key="7">
    <source>
        <dbReference type="SAM" id="MobiDB-lite"/>
    </source>
</evidence>
<evidence type="ECO:0000256" key="1">
    <source>
        <dbReference type="ARBA" id="ARBA00001947"/>
    </source>
</evidence>
<dbReference type="AlphaFoldDB" id="A0A1H5BZR8"/>
<keyword evidence="10" id="KW-1185">Reference proteome</keyword>
<evidence type="ECO:0000256" key="6">
    <source>
        <dbReference type="RuleBase" id="RU361277"/>
    </source>
</evidence>
<dbReference type="InterPro" id="IPR002328">
    <property type="entry name" value="ADH_Zn_CS"/>
</dbReference>
<reference evidence="10" key="1">
    <citation type="submission" date="2016-10" db="EMBL/GenBank/DDBJ databases">
        <authorList>
            <person name="Varghese N."/>
            <person name="Submissions S."/>
        </authorList>
    </citation>
    <scope>NUCLEOTIDE SEQUENCE [LARGE SCALE GENOMIC DNA]</scope>
    <source>
        <strain evidence="10">DSM 44498</strain>
    </source>
</reference>
<evidence type="ECO:0000313" key="10">
    <source>
        <dbReference type="Proteomes" id="UP000183561"/>
    </source>
</evidence>
<dbReference type="InterPro" id="IPR020843">
    <property type="entry name" value="ER"/>
</dbReference>
<dbReference type="PANTHER" id="PTHR42813:SF4">
    <property type="entry name" value="NADP-DEPENDENT ISOPROPANOL DEHYDROGENASE"/>
    <property type="match status" value="1"/>
</dbReference>
<keyword evidence="5" id="KW-0560">Oxidoreductase</keyword>
<protein>
    <submittedName>
        <fullName evidence="9">Alcohol dehydrogenase</fullName>
    </submittedName>
</protein>
<dbReference type="PANTHER" id="PTHR42813">
    <property type="entry name" value="ZINC-TYPE ALCOHOL DEHYDROGENASE-LIKE"/>
    <property type="match status" value="1"/>
</dbReference>
<feature type="compositionally biased region" description="Basic residues" evidence="7">
    <location>
        <begin position="349"/>
        <end position="358"/>
    </location>
</feature>
<dbReference type="InterPro" id="IPR011032">
    <property type="entry name" value="GroES-like_sf"/>
</dbReference>
<sequence length="425" mass="45471">MKAMIYHGPGRKAWEDVPDATIEKPTDVVVKIETTTICGTDLHILGGDVPAVQDGRILGHEGVGTITEVGSAVTSLQVGDRVIISCISACGHCDMCKQRVFSHCLADEGASGIGWILGHLINGTQAEYVRVPFAETSVYRLPDGVTPQEGAMLSDILPTGHEIGVQYGHVKVGDVVVVVGAGPVGLAAIMTSRLYGPSKVIAVDLDANRVEQAKRFGATHGVLSSDDDWKDQVMALTDGLGVDVAIEAVGVPATFQMCLDVVRPAGHVANVGVHGAGVPLPLDTLWISNITIAMGLVNTDTTATLLKMVAEHTPVREPYLRPWRHREGLRRVRPGRRDAGAQGCAQRLTSRRRPHGRRPTCGVRLRGCADAALPSWTSWTSNQVGHTNRAPAPRPKVVWHRTSVCPTADRGGYVAKSRDSDDDSW</sequence>
<dbReference type="Gene3D" id="3.40.50.720">
    <property type="entry name" value="NAD(P)-binding Rossmann-like Domain"/>
    <property type="match status" value="1"/>
</dbReference>
<dbReference type="Pfam" id="PF00107">
    <property type="entry name" value="ADH_zinc_N"/>
    <property type="match status" value="1"/>
</dbReference>
<dbReference type="EMBL" id="FNSV01000005">
    <property type="protein sequence ID" value="SED59992.1"/>
    <property type="molecule type" value="Genomic_DNA"/>
</dbReference>
<keyword evidence="4 6" id="KW-0862">Zinc</keyword>
<feature type="domain" description="Enoyl reductase (ER)" evidence="8">
    <location>
        <begin position="10"/>
        <end position="337"/>
    </location>
</feature>
<evidence type="ECO:0000259" key="8">
    <source>
        <dbReference type="SMART" id="SM00829"/>
    </source>
</evidence>
<accession>A0A1H5BZR8</accession>
<gene>
    <name evidence="9" type="ORF">SAMN04490239_8937</name>
</gene>
<dbReference type="InterPro" id="IPR013154">
    <property type="entry name" value="ADH-like_N"/>
</dbReference>
<dbReference type="Proteomes" id="UP000183561">
    <property type="component" value="Unassembled WGS sequence"/>
</dbReference>
<keyword evidence="3 6" id="KW-0479">Metal-binding</keyword>
<dbReference type="SUPFAM" id="SSF50129">
    <property type="entry name" value="GroES-like"/>
    <property type="match status" value="1"/>
</dbReference>
<evidence type="ECO:0000256" key="4">
    <source>
        <dbReference type="ARBA" id="ARBA00022833"/>
    </source>
</evidence>
<feature type="region of interest" description="Disordered" evidence="7">
    <location>
        <begin position="335"/>
        <end position="360"/>
    </location>
</feature>
<dbReference type="Gene3D" id="3.90.180.10">
    <property type="entry name" value="Medium-chain alcohol dehydrogenases, catalytic domain"/>
    <property type="match status" value="1"/>
</dbReference>
<evidence type="ECO:0000256" key="2">
    <source>
        <dbReference type="ARBA" id="ARBA00008072"/>
    </source>
</evidence>
<dbReference type="GO" id="GO:0016491">
    <property type="term" value="F:oxidoreductase activity"/>
    <property type="evidence" value="ECO:0007669"/>
    <property type="project" value="UniProtKB-KW"/>
</dbReference>
<proteinExistence type="inferred from homology"/>
<dbReference type="InterPro" id="IPR036291">
    <property type="entry name" value="NAD(P)-bd_dom_sf"/>
</dbReference>
<evidence type="ECO:0000256" key="3">
    <source>
        <dbReference type="ARBA" id="ARBA00022723"/>
    </source>
</evidence>
<evidence type="ECO:0000313" key="9">
    <source>
        <dbReference type="EMBL" id="SED59992.1"/>
    </source>
</evidence>
<dbReference type="InterPro" id="IPR013149">
    <property type="entry name" value="ADH-like_C"/>
</dbReference>
<dbReference type="SUPFAM" id="SSF51735">
    <property type="entry name" value="NAD(P)-binding Rossmann-fold domains"/>
    <property type="match status" value="1"/>
</dbReference>
<name>A0A1H5BZR8_9NOCA</name>
<dbReference type="PROSITE" id="PS00059">
    <property type="entry name" value="ADH_ZINC"/>
    <property type="match status" value="1"/>
</dbReference>
<organism evidence="9 10">
    <name type="scientific">Rhodococcus koreensis</name>
    <dbReference type="NCBI Taxonomy" id="99653"/>
    <lineage>
        <taxon>Bacteria</taxon>
        <taxon>Bacillati</taxon>
        <taxon>Actinomycetota</taxon>
        <taxon>Actinomycetes</taxon>
        <taxon>Mycobacteriales</taxon>
        <taxon>Nocardiaceae</taxon>
        <taxon>Rhodococcus</taxon>
    </lineage>
</organism>
<dbReference type="SMART" id="SM00829">
    <property type="entry name" value="PKS_ER"/>
    <property type="match status" value="1"/>
</dbReference>